<feature type="binding site" evidence="18">
    <location>
        <position position="73"/>
    </location>
    <ligand>
        <name>UDP-N-acetyl-alpha-D-glucosamine</name>
        <dbReference type="ChEBI" id="CHEBI:57705"/>
    </ligand>
</feature>
<comment type="similarity">
    <text evidence="3 18">In the N-terminal section; belongs to the N-acetylglucosamine-1-phosphate uridyltransferase family.</text>
</comment>
<evidence type="ECO:0000256" key="5">
    <source>
        <dbReference type="ARBA" id="ARBA00022679"/>
    </source>
</evidence>
<feature type="region of interest" description="N-acetyltransferase" evidence="18">
    <location>
        <begin position="249"/>
        <end position="455"/>
    </location>
</feature>
<dbReference type="AlphaFoldDB" id="C0N5J1"/>
<evidence type="ECO:0000256" key="14">
    <source>
        <dbReference type="ARBA" id="ARBA00023316"/>
    </source>
</evidence>
<comment type="catalytic activity">
    <reaction evidence="15 18">
        <text>alpha-D-glucosamine 1-phosphate + acetyl-CoA = N-acetyl-alpha-D-glucosamine 1-phosphate + CoA + H(+)</text>
        <dbReference type="Rhea" id="RHEA:13725"/>
        <dbReference type="ChEBI" id="CHEBI:15378"/>
        <dbReference type="ChEBI" id="CHEBI:57287"/>
        <dbReference type="ChEBI" id="CHEBI:57288"/>
        <dbReference type="ChEBI" id="CHEBI:57776"/>
        <dbReference type="ChEBI" id="CHEBI:58516"/>
        <dbReference type="EC" id="2.3.1.157"/>
    </reaction>
</comment>
<dbReference type="InterPro" id="IPR056729">
    <property type="entry name" value="GMPPB_C"/>
</dbReference>
<evidence type="ECO:0000256" key="1">
    <source>
        <dbReference type="ARBA" id="ARBA00004496"/>
    </source>
</evidence>
<dbReference type="GO" id="GO:0071555">
    <property type="term" value="P:cell wall organization"/>
    <property type="evidence" value="ECO:0007669"/>
    <property type="project" value="UniProtKB-KW"/>
</dbReference>
<comment type="pathway">
    <text evidence="18">Bacterial outer membrane biogenesis; LPS lipid A biosynthesis.</text>
</comment>
<dbReference type="PANTHER" id="PTHR43584">
    <property type="entry name" value="NUCLEOTIDYL TRANSFERASE"/>
    <property type="match status" value="1"/>
</dbReference>
<dbReference type="CDD" id="cd02540">
    <property type="entry name" value="GT2_GlmU_N_bac"/>
    <property type="match status" value="1"/>
</dbReference>
<dbReference type="GO" id="GO:0003977">
    <property type="term" value="F:UDP-N-acetylglucosamine diphosphorylase activity"/>
    <property type="evidence" value="ECO:0007669"/>
    <property type="project" value="UniProtKB-UniRule"/>
</dbReference>
<evidence type="ECO:0000256" key="17">
    <source>
        <dbReference type="ARBA" id="ARBA00049628"/>
    </source>
</evidence>
<feature type="binding site" evidence="18">
    <location>
        <position position="225"/>
    </location>
    <ligand>
        <name>UDP-N-acetyl-alpha-D-glucosamine</name>
        <dbReference type="ChEBI" id="CHEBI:57705"/>
    </ligand>
</feature>
<dbReference type="GO" id="GO:0005737">
    <property type="term" value="C:cytoplasm"/>
    <property type="evidence" value="ECO:0007669"/>
    <property type="project" value="UniProtKB-SubCell"/>
</dbReference>
<feature type="binding site" evidence="18">
    <location>
        <position position="421"/>
    </location>
    <ligand>
        <name>acetyl-CoA</name>
        <dbReference type="ChEBI" id="CHEBI:57288"/>
    </ligand>
</feature>
<evidence type="ECO:0000256" key="4">
    <source>
        <dbReference type="ARBA" id="ARBA00022490"/>
    </source>
</evidence>
<dbReference type="GO" id="GO:0019134">
    <property type="term" value="F:glucosamine-1-phosphate N-acetyltransferase activity"/>
    <property type="evidence" value="ECO:0007669"/>
    <property type="project" value="UniProtKB-UniRule"/>
</dbReference>
<dbReference type="NCBIfam" id="TIGR01173">
    <property type="entry name" value="glmU"/>
    <property type="match status" value="1"/>
</dbReference>
<comment type="subunit">
    <text evidence="18">Homotrimer.</text>
</comment>
<dbReference type="UniPathway" id="UPA00973"/>
<accession>C0N5J1</accession>
<feature type="domain" description="MobA-like NTP transferase" evidence="19">
    <location>
        <begin position="6"/>
        <end position="125"/>
    </location>
</feature>
<feature type="binding site" evidence="18">
    <location>
        <position position="137"/>
    </location>
    <ligand>
        <name>UDP-N-acetyl-alpha-D-glucosamine</name>
        <dbReference type="ChEBI" id="CHEBI:57705"/>
    </ligand>
</feature>
<keyword evidence="10 18" id="KW-0133">Cell shape</keyword>
<dbReference type="HAMAP" id="MF_01631">
    <property type="entry name" value="GlmU"/>
    <property type="match status" value="1"/>
</dbReference>
<feature type="binding site" evidence="18">
    <location>
        <begin position="78"/>
        <end position="79"/>
    </location>
    <ligand>
        <name>UDP-N-acetyl-alpha-D-glucosamine</name>
        <dbReference type="ChEBI" id="CHEBI:57705"/>
    </ligand>
</feature>
<keyword evidence="8 18" id="KW-0677">Repeat</keyword>
<evidence type="ECO:0000256" key="11">
    <source>
        <dbReference type="ARBA" id="ARBA00022984"/>
    </source>
</evidence>
<dbReference type="GO" id="GO:0008360">
    <property type="term" value="P:regulation of cell shape"/>
    <property type="evidence" value="ECO:0007669"/>
    <property type="project" value="UniProtKB-KW"/>
</dbReference>
<feature type="binding site" evidence="18">
    <location>
        <position position="225"/>
    </location>
    <ligand>
        <name>Mg(2+)</name>
        <dbReference type="ChEBI" id="CHEBI:18420"/>
    </ligand>
</feature>
<comment type="subcellular location">
    <subcellularLocation>
        <location evidence="1 18">Cytoplasm</location>
    </subcellularLocation>
</comment>
<feature type="binding site" evidence="18">
    <location>
        <position position="364"/>
    </location>
    <ligand>
        <name>UDP-N-acetyl-alpha-D-glucosamine</name>
        <dbReference type="ChEBI" id="CHEBI:57705"/>
    </ligand>
</feature>
<feature type="binding site" evidence="18">
    <location>
        <position position="167"/>
    </location>
    <ligand>
        <name>UDP-N-acetyl-alpha-D-glucosamine</name>
        <dbReference type="ChEBI" id="CHEBI:57705"/>
    </ligand>
</feature>
<keyword evidence="12 18" id="KW-0511">Multifunctional enzyme</keyword>
<dbReference type="InterPro" id="IPR029044">
    <property type="entry name" value="Nucleotide-diphossugar_trans"/>
</dbReference>
<keyword evidence="4 18" id="KW-0963">Cytoplasm</keyword>
<dbReference type="InterPro" id="IPR011004">
    <property type="entry name" value="Trimer_LpxA-like_sf"/>
</dbReference>
<dbReference type="InterPro" id="IPR050065">
    <property type="entry name" value="GlmU-like"/>
</dbReference>
<evidence type="ECO:0000259" key="19">
    <source>
        <dbReference type="Pfam" id="PF12804"/>
    </source>
</evidence>
<feature type="binding site" evidence="18">
    <location>
        <position position="152"/>
    </location>
    <ligand>
        <name>UDP-N-acetyl-alpha-D-glucosamine</name>
        <dbReference type="ChEBI" id="CHEBI:57705"/>
    </ligand>
</feature>
<dbReference type="InterPro" id="IPR005882">
    <property type="entry name" value="Bifunctional_GlmU"/>
</dbReference>
<feature type="binding site" evidence="18">
    <location>
        <position position="403"/>
    </location>
    <ligand>
        <name>acetyl-CoA</name>
        <dbReference type="ChEBI" id="CHEBI:57288"/>
    </ligand>
</feature>
<dbReference type="Pfam" id="PF00132">
    <property type="entry name" value="Hexapep"/>
    <property type="match status" value="1"/>
</dbReference>
<sequence length="455" mass="48524">MSLSIIILAAGKGTRMKSAKPKVMHRLADKPLLQHVVDTANVLNPSELAVVCGNGADDVVPYLEQQGINTAMQTEQKGTGHAVEQAKDFFQQSDEVLVLYGDVPMIEAETLQALINSGDKNSLKVLTTELQDPTGYGRIVRDLSGNMLRITEEKDADDETKLINEVNTGIMCIPATWLNDALASLDNNNAQGEYYLTDLIAQAVEQGIEISSVVCEDEMEVAGVNNRVQLAELESYYQQKRATELMMAGVTFRDPARVDIRGDITAGQDINVDINVIFEGANTLADNVSIGANCIITNSVIHEGAEILPNSIIENAEVGANCAVGPFARLRPGSKLAAKAKVGNFVEVKNANIGLGSKINHLSYIGDTDMGADVNIGAGTITCNYDGANKHRTVIGDRVFVGSDTQLVAPVTVEDGATIGAGSTIRKDAPADALTLTVSKQKSVSGWQRPVKKSG</sequence>
<dbReference type="GO" id="GO:0000902">
    <property type="term" value="P:cell morphogenesis"/>
    <property type="evidence" value="ECO:0007669"/>
    <property type="project" value="UniProtKB-UniRule"/>
</dbReference>
<keyword evidence="6 18" id="KW-0548">Nucleotidyltransferase</keyword>
<keyword evidence="7 18" id="KW-0479">Metal-binding</keyword>
<evidence type="ECO:0000256" key="16">
    <source>
        <dbReference type="ARBA" id="ARBA00048493"/>
    </source>
</evidence>
<feature type="region of interest" description="Pyrophosphorylase" evidence="18">
    <location>
        <begin position="1"/>
        <end position="227"/>
    </location>
</feature>
<name>C0N5J1_9GAMM</name>
<dbReference type="Proteomes" id="UP000004679">
    <property type="component" value="Unassembled WGS sequence"/>
</dbReference>
<evidence type="ECO:0000256" key="15">
    <source>
        <dbReference type="ARBA" id="ARBA00048247"/>
    </source>
</evidence>
<evidence type="ECO:0000256" key="3">
    <source>
        <dbReference type="ARBA" id="ARBA00007947"/>
    </source>
</evidence>
<keyword evidence="22" id="KW-1185">Reference proteome</keyword>
<evidence type="ECO:0000256" key="2">
    <source>
        <dbReference type="ARBA" id="ARBA00007707"/>
    </source>
</evidence>
<protein>
    <recommendedName>
        <fullName evidence="18">Bifunctional protein GlmU</fullName>
    </recommendedName>
    <domain>
        <recommendedName>
            <fullName evidence="18">UDP-N-acetylglucosamine pyrophosphorylase</fullName>
            <ecNumber evidence="18">2.7.7.23</ecNumber>
        </recommendedName>
        <alternativeName>
            <fullName evidence="18">N-acetylglucosamine-1-phosphate uridyltransferase</fullName>
        </alternativeName>
    </domain>
    <domain>
        <recommendedName>
            <fullName evidence="18">Glucosamine-1-phosphate N-acetyltransferase</fullName>
            <ecNumber evidence="18">2.3.1.157</ecNumber>
        </recommendedName>
    </domain>
</protein>
<feature type="binding site" evidence="18">
    <location>
        <position position="22"/>
    </location>
    <ligand>
        <name>UDP-N-acetyl-alpha-D-glucosamine</name>
        <dbReference type="ChEBI" id="CHEBI:57705"/>
    </ligand>
</feature>
<feature type="binding site" evidence="18">
    <location>
        <position position="331"/>
    </location>
    <ligand>
        <name>UDP-N-acetyl-alpha-D-glucosamine</name>
        <dbReference type="ChEBI" id="CHEBI:57705"/>
    </ligand>
</feature>
<dbReference type="SUPFAM" id="SSF53448">
    <property type="entry name" value="Nucleotide-diphospho-sugar transferases"/>
    <property type="match status" value="1"/>
</dbReference>
<dbReference type="PANTHER" id="PTHR43584:SF3">
    <property type="entry name" value="BIFUNCTIONAL PROTEIN GLMU"/>
    <property type="match status" value="1"/>
</dbReference>
<dbReference type="CDD" id="cd03353">
    <property type="entry name" value="LbH_GlmU_C"/>
    <property type="match status" value="1"/>
</dbReference>
<comment type="function">
    <text evidence="17 18">Catalyzes the last two sequential reactions in the de novo biosynthetic pathway for UDP-N-acetylglucosamine (UDP-GlcNAc). The C-terminal domain catalyzes the transfer of acetyl group from acetyl coenzyme A to glucosamine-1-phosphate (GlcN-1-P) to produce N-acetylglucosamine-1-phosphate (GlcNAc-1-P), which is converted into UDP-GlcNAc by the transfer of uridine 5-monophosphate (from uridine 5-triphosphate), a reaction catalyzed by the N-terminal domain.</text>
</comment>
<evidence type="ECO:0000256" key="12">
    <source>
        <dbReference type="ARBA" id="ARBA00023268"/>
    </source>
</evidence>
<comment type="pathway">
    <text evidence="18">Nucleotide-sugar biosynthesis; UDP-N-acetyl-alpha-D-glucosamine biosynthesis; N-acetyl-alpha-D-glucosamine 1-phosphate from alpha-D-glucosamine 6-phosphate (route II): step 2/2.</text>
</comment>
<dbReference type="Gene3D" id="2.160.10.10">
    <property type="entry name" value="Hexapeptide repeat proteins"/>
    <property type="match status" value="1"/>
</dbReference>
<dbReference type="Pfam" id="PF25087">
    <property type="entry name" value="GMPPB_C"/>
    <property type="match status" value="1"/>
</dbReference>
<gene>
    <name evidence="18" type="primary">glmU</name>
    <name evidence="21" type="ORF">MDMS009_1546</name>
</gene>
<feature type="active site" description="Proton acceptor" evidence="18">
    <location>
        <position position="361"/>
    </location>
</feature>
<evidence type="ECO:0000313" key="21">
    <source>
        <dbReference type="EMBL" id="EEF79995.1"/>
    </source>
</evidence>
<feature type="binding site" evidence="18">
    <location>
        <position position="378"/>
    </location>
    <ligand>
        <name>acetyl-CoA</name>
        <dbReference type="ChEBI" id="CHEBI:57288"/>
    </ligand>
</feature>
<dbReference type="EMBL" id="GG657897">
    <property type="protein sequence ID" value="EEF79995.1"/>
    <property type="molecule type" value="Genomic_DNA"/>
</dbReference>
<dbReference type="GO" id="GO:0006048">
    <property type="term" value="P:UDP-N-acetylglucosamine biosynthetic process"/>
    <property type="evidence" value="ECO:0007669"/>
    <property type="project" value="UniProtKB-UniPathway"/>
</dbReference>
<reference evidence="21 22" key="1">
    <citation type="journal article" date="2011" name="J. Bacteriol.">
        <title>Draft genome sequence of the chemolithoheterotrophic, halophilic methylotroph Methylophaga thiooxydans DMS010.</title>
        <authorList>
            <person name="Boden R."/>
            <person name="Ferriera S."/>
            <person name="Johnson J."/>
            <person name="Kelly D.P."/>
            <person name="Murrell J.C."/>
            <person name="Schafer H."/>
        </authorList>
    </citation>
    <scope>NUCLEOTIDE SEQUENCE [LARGE SCALE GENOMIC DNA]</scope>
    <source>
        <strain evidence="21 22">DMS010</strain>
    </source>
</reference>
<comment type="catalytic activity">
    <reaction evidence="16 18">
        <text>N-acetyl-alpha-D-glucosamine 1-phosphate + UTP + H(+) = UDP-N-acetyl-alpha-D-glucosamine + diphosphate</text>
        <dbReference type="Rhea" id="RHEA:13509"/>
        <dbReference type="ChEBI" id="CHEBI:15378"/>
        <dbReference type="ChEBI" id="CHEBI:33019"/>
        <dbReference type="ChEBI" id="CHEBI:46398"/>
        <dbReference type="ChEBI" id="CHEBI:57705"/>
        <dbReference type="ChEBI" id="CHEBI:57776"/>
        <dbReference type="EC" id="2.7.7.23"/>
    </reaction>
</comment>
<dbReference type="GO" id="GO:0009252">
    <property type="term" value="P:peptidoglycan biosynthetic process"/>
    <property type="evidence" value="ECO:0007669"/>
    <property type="project" value="UniProtKB-UniRule"/>
</dbReference>
<dbReference type="Gene3D" id="3.90.550.10">
    <property type="entry name" value="Spore Coat Polysaccharide Biosynthesis Protein SpsA, Chain A"/>
    <property type="match status" value="1"/>
</dbReference>
<comment type="similarity">
    <text evidence="2 18">In the C-terminal section; belongs to the transferase hexapeptide repeat family.</text>
</comment>
<proteinExistence type="inferred from homology"/>
<keyword evidence="9 18" id="KW-0460">Magnesium</keyword>
<comment type="cofactor">
    <cofactor evidence="18">
        <name>Mg(2+)</name>
        <dbReference type="ChEBI" id="CHEBI:18420"/>
    </cofactor>
    <text evidence="18">Binds 1 Mg(2+) ion per subunit.</text>
</comment>
<dbReference type="SUPFAM" id="SSF51161">
    <property type="entry name" value="Trimeric LpxA-like enzymes"/>
    <property type="match status" value="1"/>
</dbReference>
<evidence type="ECO:0000256" key="9">
    <source>
        <dbReference type="ARBA" id="ARBA00022842"/>
    </source>
</evidence>
<dbReference type="GO" id="GO:0009245">
    <property type="term" value="P:lipid A biosynthetic process"/>
    <property type="evidence" value="ECO:0007669"/>
    <property type="project" value="UniProtKB-UniRule"/>
</dbReference>
<dbReference type="InterPro" id="IPR038009">
    <property type="entry name" value="GlmU_C_LbH"/>
</dbReference>
<keyword evidence="5 18" id="KW-0808">Transferase</keyword>
<keyword evidence="13 18" id="KW-0012">Acyltransferase</keyword>
<dbReference type="EC" id="2.7.7.23" evidence="18"/>
<feature type="region of interest" description="Linker" evidence="18">
    <location>
        <begin position="228"/>
        <end position="248"/>
    </location>
</feature>
<evidence type="ECO:0000256" key="13">
    <source>
        <dbReference type="ARBA" id="ARBA00023315"/>
    </source>
</evidence>
<evidence type="ECO:0000256" key="7">
    <source>
        <dbReference type="ARBA" id="ARBA00022723"/>
    </source>
</evidence>
<dbReference type="EC" id="2.3.1.157" evidence="18"/>
<evidence type="ECO:0000256" key="10">
    <source>
        <dbReference type="ARBA" id="ARBA00022960"/>
    </source>
</evidence>
<dbReference type="GO" id="GO:0016020">
    <property type="term" value="C:membrane"/>
    <property type="evidence" value="ECO:0007669"/>
    <property type="project" value="GOC"/>
</dbReference>
<evidence type="ECO:0000256" key="8">
    <source>
        <dbReference type="ARBA" id="ARBA00022737"/>
    </source>
</evidence>
<dbReference type="InterPro" id="IPR001451">
    <property type="entry name" value="Hexapep"/>
</dbReference>
<dbReference type="GO" id="GO:0000287">
    <property type="term" value="F:magnesium ion binding"/>
    <property type="evidence" value="ECO:0007669"/>
    <property type="project" value="UniProtKB-UniRule"/>
</dbReference>
<organism evidence="21 22">
    <name type="scientific">Methylophaga thiooxydans DMS010</name>
    <dbReference type="NCBI Taxonomy" id="637616"/>
    <lineage>
        <taxon>Bacteria</taxon>
        <taxon>Pseudomonadati</taxon>
        <taxon>Pseudomonadota</taxon>
        <taxon>Gammaproteobacteria</taxon>
        <taxon>Thiotrichales</taxon>
        <taxon>Piscirickettsiaceae</taxon>
        <taxon>Methylophaga</taxon>
    </lineage>
</organism>
<comment type="caution">
    <text evidence="18">Lacks conserved residue(s) required for the propagation of feature annotation.</text>
</comment>
<feature type="binding site" evidence="18">
    <location>
        <begin position="100"/>
        <end position="102"/>
    </location>
    <ligand>
        <name>UDP-N-acetyl-alpha-D-glucosamine</name>
        <dbReference type="ChEBI" id="CHEBI:57705"/>
    </ligand>
</feature>
<feature type="binding site" evidence="18">
    <location>
        <position position="349"/>
    </location>
    <ligand>
        <name>UDP-N-acetyl-alpha-D-glucosamine</name>
        <dbReference type="ChEBI" id="CHEBI:57705"/>
    </ligand>
</feature>
<dbReference type="InterPro" id="IPR025877">
    <property type="entry name" value="MobA-like_NTP_Trfase"/>
</dbReference>
<feature type="domain" description="Mannose-1-phosphate guanyltransferase C-terminal" evidence="20">
    <location>
        <begin position="263"/>
        <end position="353"/>
    </location>
</feature>
<evidence type="ECO:0000256" key="6">
    <source>
        <dbReference type="ARBA" id="ARBA00022695"/>
    </source>
</evidence>
<evidence type="ECO:0000313" key="22">
    <source>
        <dbReference type="Proteomes" id="UP000004679"/>
    </source>
</evidence>
<evidence type="ECO:0000256" key="18">
    <source>
        <dbReference type="HAMAP-Rule" id="MF_01631"/>
    </source>
</evidence>
<dbReference type="HOGENOM" id="CLU_029499_15_2_6"/>
<dbReference type="RefSeq" id="WP_008291092.1">
    <property type="nucleotide sequence ID" value="NZ_GG657897.1"/>
</dbReference>
<dbReference type="OrthoDB" id="9775031at2"/>
<feature type="binding site" evidence="18">
    <location>
        <position position="102"/>
    </location>
    <ligand>
        <name>Mg(2+)</name>
        <dbReference type="ChEBI" id="CHEBI:18420"/>
    </ligand>
</feature>
<dbReference type="UniPathway" id="UPA00113">
    <property type="reaction ID" value="UER00532"/>
</dbReference>
<comment type="pathway">
    <text evidence="18">Nucleotide-sugar biosynthesis; UDP-N-acetyl-alpha-D-glucosamine biosynthesis; UDP-N-acetyl-alpha-D-glucosamine from N-acetyl-alpha-D-glucosamine 1-phosphate: step 1/1.</text>
</comment>
<evidence type="ECO:0000259" key="20">
    <source>
        <dbReference type="Pfam" id="PF25087"/>
    </source>
</evidence>
<dbReference type="Pfam" id="PF12804">
    <property type="entry name" value="NTP_transf_3"/>
    <property type="match status" value="1"/>
</dbReference>
<feature type="binding site" evidence="18">
    <location>
        <begin position="8"/>
        <end position="11"/>
    </location>
    <ligand>
        <name>UDP-N-acetyl-alpha-D-glucosamine</name>
        <dbReference type="ChEBI" id="CHEBI:57705"/>
    </ligand>
</feature>
<feature type="binding site" evidence="18">
    <location>
        <begin position="384"/>
        <end position="385"/>
    </location>
    <ligand>
        <name>acetyl-CoA</name>
        <dbReference type="ChEBI" id="CHEBI:57288"/>
    </ligand>
</feature>
<feature type="binding site" evidence="18">
    <location>
        <position position="375"/>
    </location>
    <ligand>
        <name>UDP-N-acetyl-alpha-D-glucosamine</name>
        <dbReference type="ChEBI" id="CHEBI:57705"/>
    </ligand>
</feature>
<keyword evidence="11 18" id="KW-0573">Peptidoglycan synthesis</keyword>
<keyword evidence="14 18" id="KW-0961">Cell wall biogenesis/degradation</keyword>